<dbReference type="RefSeq" id="WP_022293139.1">
    <property type="nucleotide sequence ID" value="NZ_CYXM01000037.1"/>
</dbReference>
<dbReference type="EMBL" id="JAJCJK010000004">
    <property type="protein sequence ID" value="MCB6937483.1"/>
    <property type="molecule type" value="Genomic_DNA"/>
</dbReference>
<reference evidence="2" key="2">
    <citation type="submission" date="2021-10" db="EMBL/GenBank/DDBJ databases">
        <title>Collection of gut derived symbiotic bacterial strains cultured from healthy donors.</title>
        <authorList>
            <person name="Lin H."/>
            <person name="Littmann E."/>
            <person name="Kohout C."/>
            <person name="Pamer E.G."/>
        </authorList>
    </citation>
    <scope>NUCLEOTIDE SEQUENCE</scope>
    <source>
        <strain evidence="2">DFI.9.42</strain>
    </source>
</reference>
<gene>
    <name evidence="1" type="ORF">ERS852580_03558</name>
    <name evidence="2" type="ORF">LIZ56_03525</name>
    <name evidence="3" type="ORF">PNE45_08075</name>
</gene>
<proteinExistence type="predicted"/>
<evidence type="ECO:0008006" key="5">
    <source>
        <dbReference type="Google" id="ProtNLM"/>
    </source>
</evidence>
<sequence length="51" mass="5494">MNAFEKISNEEMMCIDGGFNPGVILPGVAAVWVCYEIGYAVGKAFVHATSR</sequence>
<name>A0A173VSL5_9FIRM</name>
<dbReference type="Proteomes" id="UP000095673">
    <property type="component" value="Unassembled WGS sequence"/>
</dbReference>
<accession>A0A173VSL5</accession>
<evidence type="ECO:0000313" key="1">
    <source>
        <dbReference type="EMBL" id="CUN30529.1"/>
    </source>
</evidence>
<dbReference type="Proteomes" id="UP001197684">
    <property type="component" value="Unassembled WGS sequence"/>
</dbReference>
<dbReference type="Proteomes" id="UP001212823">
    <property type="component" value="Unassembled WGS sequence"/>
</dbReference>
<evidence type="ECO:0000313" key="2">
    <source>
        <dbReference type="EMBL" id="MCB6937483.1"/>
    </source>
</evidence>
<evidence type="ECO:0000313" key="4">
    <source>
        <dbReference type="Proteomes" id="UP000095673"/>
    </source>
</evidence>
<dbReference type="AlphaFoldDB" id="A0A173VSL5"/>
<evidence type="ECO:0000313" key="3">
    <source>
        <dbReference type="EMBL" id="MDB8017989.1"/>
    </source>
</evidence>
<dbReference type="EMBL" id="JAQLYE010000012">
    <property type="protein sequence ID" value="MDB8017989.1"/>
    <property type="molecule type" value="Genomic_DNA"/>
</dbReference>
<reference evidence="3" key="3">
    <citation type="submission" date="2023-01" db="EMBL/GenBank/DDBJ databases">
        <title>Human gut microbiome strain richness.</title>
        <authorList>
            <person name="Chen-Liaw A."/>
        </authorList>
    </citation>
    <scope>NUCLEOTIDE SEQUENCE</scope>
    <source>
        <strain evidence="3">1001283st1_D2_1001283B150209_150212</strain>
    </source>
</reference>
<protein>
    <recommendedName>
        <fullName evidence="5">Class IIb bacteriocin, lactobin A/cerein 7B family</fullName>
    </recommendedName>
</protein>
<dbReference type="EMBL" id="CYXM01000037">
    <property type="protein sequence ID" value="CUN30529.1"/>
    <property type="molecule type" value="Genomic_DNA"/>
</dbReference>
<organism evidence="1 4">
    <name type="scientific">Agathobacter rectalis</name>
    <dbReference type="NCBI Taxonomy" id="39491"/>
    <lineage>
        <taxon>Bacteria</taxon>
        <taxon>Bacillati</taxon>
        <taxon>Bacillota</taxon>
        <taxon>Clostridia</taxon>
        <taxon>Lachnospirales</taxon>
        <taxon>Lachnospiraceae</taxon>
        <taxon>Agathobacter</taxon>
    </lineage>
</organism>
<reference evidence="1 4" key="1">
    <citation type="submission" date="2015-09" db="EMBL/GenBank/DDBJ databases">
        <authorList>
            <consortium name="Pathogen Informatics"/>
        </authorList>
    </citation>
    <scope>NUCLEOTIDE SEQUENCE [LARGE SCALE GENOMIC DNA]</scope>
    <source>
        <strain evidence="1 4">2789STDY5834968</strain>
    </source>
</reference>